<sequence>MTDNARPLGITDVVLRDAHQSLFATRMRLDDMLPIAEKLDRVGFWSLESWGGATFDACIRYLGEDPWERIRALKAAMPNTPQQMLLRGQNLLGYRHYADDVVDRFVERARTNGVDVFRVFDAMNDPRNLERAIQAVRKVEGHAQGTLSYTVSPVHTLDGWVELGKTIADMGADSLCIKDMAGLLKPYDAYELVSRLKKAVDLPIHMQCHATTGMSTATAIKAAEAGIDNVDTAISSMSMTYGHSPTESVVAILQGSERDTGLDLELLEEIAAYFREVRKKYAAFEGSLKGIDSRILIAQVPGGMLTNMEGQLKEQGAGDKLDDVLQEIPRVREDLGFIPLVTPTSQIVGTQAVMNVMMGERYKSISKEVQALLKGEYGAAPAPFNKELQARVLEGGEPITCRPADNLSPEMDRLAAELKEKAKADGIRLAEGEREIDDVLTYALFPQIGLKFLANRDNPDAFEPTPQAPGSESPGASANLPAASQQGGAGAKAPVSGPETYTVKVNGKAYVVEVAEGGEVGAIQEQAAPAAAASAPVASGEASPGEASPGETISAPLAGNIFKVNVREGDSVAEGDVVIILEAMKMETEVRASSAGTVSAVKVGEGDSVAVGDVLIEL</sequence>
<evidence type="ECO:0000259" key="4">
    <source>
        <dbReference type="PROSITE" id="PS50991"/>
    </source>
</evidence>
<comment type="caution">
    <text evidence="5">The sequence shown here is derived from an EMBL/GenBank/DDBJ whole genome shotgun (WGS) entry which is preliminary data.</text>
</comment>
<dbReference type="NCBIfam" id="TIGR01108">
    <property type="entry name" value="oadA"/>
    <property type="match status" value="1"/>
</dbReference>
<dbReference type="Proteomes" id="UP000448235">
    <property type="component" value="Unassembled WGS sequence"/>
</dbReference>
<reference evidence="5 6" key="1">
    <citation type="submission" date="2019-12" db="EMBL/GenBank/DDBJ databases">
        <title>Draft genome sequencing of Halomonas icarensis D1-1.</title>
        <authorList>
            <person name="Pandiyan K."/>
            <person name="Kushwaha P."/>
            <person name="Gowdham M."/>
            <person name="Chakdar H."/>
            <person name="Singh A."/>
            <person name="Kumar M."/>
            <person name="Saxena A.K."/>
        </authorList>
    </citation>
    <scope>NUCLEOTIDE SEQUENCE [LARGE SCALE GENOMIC DNA]</scope>
    <source>
        <strain evidence="5 6">D1-1</strain>
    </source>
</reference>
<organism evidence="5 6">
    <name type="scientific">Halomonas icarae</name>
    <dbReference type="NCBI Taxonomy" id="2691040"/>
    <lineage>
        <taxon>Bacteria</taxon>
        <taxon>Pseudomonadati</taxon>
        <taxon>Pseudomonadota</taxon>
        <taxon>Gammaproteobacteria</taxon>
        <taxon>Oceanospirillales</taxon>
        <taxon>Halomonadaceae</taxon>
        <taxon>Halomonas</taxon>
    </lineage>
</organism>
<feature type="domain" description="Lipoyl-binding" evidence="3">
    <location>
        <begin position="543"/>
        <end position="618"/>
    </location>
</feature>
<dbReference type="PANTHER" id="PTHR43778">
    <property type="entry name" value="PYRUVATE CARBOXYLASE"/>
    <property type="match status" value="1"/>
</dbReference>
<evidence type="ECO:0000256" key="1">
    <source>
        <dbReference type="ARBA" id="ARBA00023267"/>
    </source>
</evidence>
<dbReference type="EMBL" id="WUTS01000001">
    <property type="protein sequence ID" value="NAW13778.1"/>
    <property type="molecule type" value="Genomic_DNA"/>
</dbReference>
<accession>A0A7X4W317</accession>
<dbReference type="NCBIfam" id="NF010643">
    <property type="entry name" value="PRK14040.1"/>
    <property type="match status" value="1"/>
</dbReference>
<dbReference type="InterPro" id="IPR005776">
    <property type="entry name" value="OadA"/>
</dbReference>
<dbReference type="InterPro" id="IPR003379">
    <property type="entry name" value="Carboxylase_cons_dom"/>
</dbReference>
<dbReference type="GO" id="GO:0008948">
    <property type="term" value="F:oxaloacetate decarboxylase activity"/>
    <property type="evidence" value="ECO:0007669"/>
    <property type="project" value="InterPro"/>
</dbReference>
<dbReference type="Gene3D" id="3.20.20.70">
    <property type="entry name" value="Aldolase class I"/>
    <property type="match status" value="1"/>
</dbReference>
<dbReference type="Pfam" id="PF02436">
    <property type="entry name" value="PYC_OADA"/>
    <property type="match status" value="1"/>
</dbReference>
<dbReference type="InterPro" id="IPR055268">
    <property type="entry name" value="PCB-like"/>
</dbReference>
<dbReference type="RefSeq" id="WP_161423860.1">
    <property type="nucleotide sequence ID" value="NZ_JARWMY010000001.1"/>
</dbReference>
<evidence type="ECO:0000313" key="5">
    <source>
        <dbReference type="EMBL" id="NAW13778.1"/>
    </source>
</evidence>
<dbReference type="GO" id="GO:0006814">
    <property type="term" value="P:sodium ion transport"/>
    <property type="evidence" value="ECO:0007669"/>
    <property type="project" value="InterPro"/>
</dbReference>
<dbReference type="SUPFAM" id="SSF89000">
    <property type="entry name" value="post-HMGL domain-like"/>
    <property type="match status" value="1"/>
</dbReference>
<evidence type="ECO:0000259" key="3">
    <source>
        <dbReference type="PROSITE" id="PS50968"/>
    </source>
</evidence>
<gene>
    <name evidence="5" type="primary">oadA</name>
    <name evidence="5" type="ORF">GRB80_13095</name>
</gene>
<dbReference type="CDD" id="cd06850">
    <property type="entry name" value="biotinyl_domain"/>
    <property type="match status" value="1"/>
</dbReference>
<dbReference type="GO" id="GO:0006094">
    <property type="term" value="P:gluconeogenesis"/>
    <property type="evidence" value="ECO:0007669"/>
    <property type="project" value="TreeGrafter"/>
</dbReference>
<proteinExistence type="predicted"/>
<keyword evidence="1" id="KW-0092">Biotin</keyword>
<dbReference type="FunFam" id="2.40.50.100:FF:000003">
    <property type="entry name" value="Acetyl-CoA carboxylase biotin carboxyl carrier protein"/>
    <property type="match status" value="1"/>
</dbReference>
<evidence type="ECO:0000313" key="6">
    <source>
        <dbReference type="Proteomes" id="UP000448235"/>
    </source>
</evidence>
<dbReference type="GO" id="GO:0005737">
    <property type="term" value="C:cytoplasm"/>
    <property type="evidence" value="ECO:0007669"/>
    <property type="project" value="TreeGrafter"/>
</dbReference>
<dbReference type="SUPFAM" id="SSF51230">
    <property type="entry name" value="Single hybrid motif"/>
    <property type="match status" value="1"/>
</dbReference>
<name>A0A7X4W317_9GAMM</name>
<feature type="region of interest" description="Disordered" evidence="2">
    <location>
        <begin position="456"/>
        <end position="497"/>
    </location>
</feature>
<dbReference type="SUPFAM" id="SSF51569">
    <property type="entry name" value="Aldolase"/>
    <property type="match status" value="1"/>
</dbReference>
<dbReference type="InterPro" id="IPR000089">
    <property type="entry name" value="Biotin_lipoyl"/>
</dbReference>
<dbReference type="Pfam" id="PF00364">
    <property type="entry name" value="Biotin_lipoyl"/>
    <property type="match status" value="1"/>
</dbReference>
<dbReference type="InterPro" id="IPR013785">
    <property type="entry name" value="Aldolase_TIM"/>
</dbReference>
<dbReference type="GO" id="GO:0004736">
    <property type="term" value="F:pyruvate carboxylase activity"/>
    <property type="evidence" value="ECO:0007669"/>
    <property type="project" value="TreeGrafter"/>
</dbReference>
<dbReference type="InterPro" id="IPR000891">
    <property type="entry name" value="PYR_CT"/>
</dbReference>
<dbReference type="Pfam" id="PF00682">
    <property type="entry name" value="HMGL-like"/>
    <property type="match status" value="1"/>
</dbReference>
<evidence type="ECO:0000256" key="2">
    <source>
        <dbReference type="SAM" id="MobiDB-lite"/>
    </source>
</evidence>
<dbReference type="PROSITE" id="PS50991">
    <property type="entry name" value="PYR_CT"/>
    <property type="match status" value="1"/>
</dbReference>
<dbReference type="PROSITE" id="PS50968">
    <property type="entry name" value="BIOTINYL_LIPOYL"/>
    <property type="match status" value="1"/>
</dbReference>
<dbReference type="Gene3D" id="2.40.50.100">
    <property type="match status" value="1"/>
</dbReference>
<dbReference type="InterPro" id="IPR011053">
    <property type="entry name" value="Single_hybrid_motif"/>
</dbReference>
<protein>
    <submittedName>
        <fullName evidence="5">Sodium-extruding oxaloacetate decarboxylase subunit alpha</fullName>
    </submittedName>
</protein>
<feature type="domain" description="Pyruvate carboxyltransferase" evidence="4">
    <location>
        <begin position="8"/>
        <end position="268"/>
    </location>
</feature>
<dbReference type="PROSITE" id="PS00188">
    <property type="entry name" value="BIOTIN"/>
    <property type="match status" value="1"/>
</dbReference>
<keyword evidence="6" id="KW-1185">Reference proteome</keyword>
<dbReference type="AlphaFoldDB" id="A0A7X4W317"/>
<dbReference type="PANTHER" id="PTHR43778:SF2">
    <property type="entry name" value="PYRUVATE CARBOXYLASE, MITOCHONDRIAL"/>
    <property type="match status" value="1"/>
</dbReference>
<dbReference type="CDD" id="cd07937">
    <property type="entry name" value="DRE_TIM_PC_TC_5S"/>
    <property type="match status" value="1"/>
</dbReference>
<dbReference type="NCBIfam" id="NF006761">
    <property type="entry name" value="PRK09282.1"/>
    <property type="match status" value="1"/>
</dbReference>
<dbReference type="InterPro" id="IPR001882">
    <property type="entry name" value="Biotin_BS"/>
</dbReference>